<gene>
    <name evidence="2" type="primary">Nfu_g_1_024778</name>
</gene>
<feature type="non-terminal residue" evidence="2">
    <location>
        <position position="1"/>
    </location>
</feature>
<dbReference type="AlphaFoldDB" id="A0A1A7WLE1"/>
<sequence>HQQDIEELADALLLPAQVAVVKCKGHSKLANSVAEGNEAADQAAKAAAGYQQANTIMVAQVEDGEEYLDRVRLAQEKAAPEEKSVWKQRGAAQTE</sequence>
<dbReference type="EMBL" id="HADW01005016">
    <property type="protein sequence ID" value="SBP06416.1"/>
    <property type="molecule type" value="Transcribed_RNA"/>
</dbReference>
<proteinExistence type="predicted"/>
<reference evidence="2" key="2">
    <citation type="submission" date="2016-06" db="EMBL/GenBank/DDBJ databases">
        <title>The genome of a short-lived fish provides insights into sex chromosome evolution and the genetic control of aging.</title>
        <authorList>
            <person name="Reichwald K."/>
            <person name="Felder M."/>
            <person name="Petzold A."/>
            <person name="Koch P."/>
            <person name="Groth M."/>
            <person name="Platzer M."/>
        </authorList>
    </citation>
    <scope>NUCLEOTIDE SEQUENCE</scope>
    <source>
        <tissue evidence="2">Brain</tissue>
    </source>
</reference>
<organism evidence="2">
    <name type="scientific">Iconisemion striatum</name>
    <dbReference type="NCBI Taxonomy" id="60296"/>
    <lineage>
        <taxon>Eukaryota</taxon>
        <taxon>Metazoa</taxon>
        <taxon>Chordata</taxon>
        <taxon>Craniata</taxon>
        <taxon>Vertebrata</taxon>
        <taxon>Euteleostomi</taxon>
        <taxon>Actinopterygii</taxon>
        <taxon>Neopterygii</taxon>
        <taxon>Teleostei</taxon>
        <taxon>Neoteleostei</taxon>
        <taxon>Acanthomorphata</taxon>
        <taxon>Ovalentaria</taxon>
        <taxon>Atherinomorphae</taxon>
        <taxon>Cyprinodontiformes</taxon>
        <taxon>Nothobranchiidae</taxon>
        <taxon>Iconisemion</taxon>
    </lineage>
</organism>
<accession>A0A1A7WLE1</accession>
<feature type="non-terminal residue" evidence="2">
    <location>
        <position position="95"/>
    </location>
</feature>
<dbReference type="GO" id="GO:0003676">
    <property type="term" value="F:nucleic acid binding"/>
    <property type="evidence" value="ECO:0007669"/>
    <property type="project" value="InterPro"/>
</dbReference>
<evidence type="ECO:0000259" key="1">
    <source>
        <dbReference type="PROSITE" id="PS50879"/>
    </source>
</evidence>
<dbReference type="PROSITE" id="PS50879">
    <property type="entry name" value="RNASE_H_1"/>
    <property type="match status" value="1"/>
</dbReference>
<dbReference type="Gene3D" id="3.30.420.10">
    <property type="entry name" value="Ribonuclease H-like superfamily/Ribonuclease H"/>
    <property type="match status" value="1"/>
</dbReference>
<evidence type="ECO:0000313" key="2">
    <source>
        <dbReference type="EMBL" id="SBP06416.1"/>
    </source>
</evidence>
<dbReference type="InterPro" id="IPR036397">
    <property type="entry name" value="RNaseH_sf"/>
</dbReference>
<reference evidence="2" key="1">
    <citation type="submission" date="2016-05" db="EMBL/GenBank/DDBJ databases">
        <authorList>
            <person name="Lavstsen T."/>
            <person name="Jespersen J.S."/>
        </authorList>
    </citation>
    <scope>NUCLEOTIDE SEQUENCE</scope>
    <source>
        <tissue evidence="2">Brain</tissue>
    </source>
</reference>
<dbReference type="SUPFAM" id="SSF53098">
    <property type="entry name" value="Ribonuclease H-like"/>
    <property type="match status" value="1"/>
</dbReference>
<dbReference type="GO" id="GO:0004523">
    <property type="term" value="F:RNA-DNA hybrid ribonuclease activity"/>
    <property type="evidence" value="ECO:0007669"/>
    <property type="project" value="InterPro"/>
</dbReference>
<protein>
    <recommendedName>
        <fullName evidence="1">RNase H type-1 domain-containing protein</fullName>
    </recommendedName>
</protein>
<feature type="domain" description="RNase H type-1" evidence="1">
    <location>
        <begin position="1"/>
        <end position="49"/>
    </location>
</feature>
<dbReference type="InterPro" id="IPR002156">
    <property type="entry name" value="RNaseH_domain"/>
</dbReference>
<name>A0A1A7WLE1_9TELE</name>
<dbReference type="InterPro" id="IPR012337">
    <property type="entry name" value="RNaseH-like_sf"/>
</dbReference>